<evidence type="ECO:0000313" key="1">
    <source>
        <dbReference type="EMBL" id="MEX6504447.1"/>
    </source>
</evidence>
<accession>A0ABV3YYP3</accession>
<proteinExistence type="predicted"/>
<organism evidence="1 2">
    <name type="scientific">Pseudomonas zhanjiangensis</name>
    <dbReference type="NCBI Taxonomy" id="3239015"/>
    <lineage>
        <taxon>Bacteria</taxon>
        <taxon>Pseudomonadati</taxon>
        <taxon>Pseudomonadota</taxon>
        <taxon>Gammaproteobacteria</taxon>
        <taxon>Pseudomonadales</taxon>
        <taxon>Pseudomonadaceae</taxon>
        <taxon>Pseudomonas</taxon>
    </lineage>
</organism>
<dbReference type="RefSeq" id="WP_369289382.1">
    <property type="nucleotide sequence ID" value="NZ_JBFTEG010000026.1"/>
</dbReference>
<dbReference type="InterPro" id="IPR016032">
    <property type="entry name" value="Sig_transdc_resp-reg_C-effctor"/>
</dbReference>
<dbReference type="Gene3D" id="1.10.10.10">
    <property type="entry name" value="Winged helix-like DNA-binding domain superfamily/Winged helix DNA-binding domain"/>
    <property type="match status" value="1"/>
</dbReference>
<reference evidence="1 2" key="1">
    <citation type="submission" date="2024-07" db="EMBL/GenBank/DDBJ databases">
        <authorList>
            <person name="Li M."/>
        </authorList>
    </citation>
    <scope>NUCLEOTIDE SEQUENCE [LARGE SCALE GENOMIC DNA]</scope>
    <source>
        <strain evidence="1 2">25A3E</strain>
    </source>
</reference>
<name>A0ABV3YYP3_9PSED</name>
<dbReference type="EMBL" id="JBFTEG010000026">
    <property type="protein sequence ID" value="MEX6504447.1"/>
    <property type="molecule type" value="Genomic_DNA"/>
</dbReference>
<sequence length="164" mass="17870">MLFNLMGVCVFLRKEDGLVSVPSVRRRACGLFAGTSLVWGVTVMGDMAIGRAAVEQLAARPADEGNGAWMLDCERRVLLGECKKIALTASEALILKDFVASEQRVLNKVDILACLNRDSGNYTGLVMCISRLQGKFKKVSGGVGLFRSVRNRGYCLVQRIELLG</sequence>
<dbReference type="Proteomes" id="UP001560296">
    <property type="component" value="Unassembled WGS sequence"/>
</dbReference>
<gene>
    <name evidence="1" type="ORF">AB5S05_20530</name>
</gene>
<keyword evidence="2" id="KW-1185">Reference proteome</keyword>
<comment type="caution">
    <text evidence="1">The sequence shown here is derived from an EMBL/GenBank/DDBJ whole genome shotgun (WGS) entry which is preliminary data.</text>
</comment>
<dbReference type="InterPro" id="IPR036388">
    <property type="entry name" value="WH-like_DNA-bd_sf"/>
</dbReference>
<evidence type="ECO:0000313" key="2">
    <source>
        <dbReference type="Proteomes" id="UP001560296"/>
    </source>
</evidence>
<protein>
    <recommendedName>
        <fullName evidence="3">Transcriptional regulatory protein, C terminal</fullName>
    </recommendedName>
</protein>
<evidence type="ECO:0008006" key="3">
    <source>
        <dbReference type="Google" id="ProtNLM"/>
    </source>
</evidence>
<dbReference type="SUPFAM" id="SSF46894">
    <property type="entry name" value="C-terminal effector domain of the bipartite response regulators"/>
    <property type="match status" value="1"/>
</dbReference>